<evidence type="ECO:0000313" key="4">
    <source>
        <dbReference type="Proteomes" id="UP000823941"/>
    </source>
</evidence>
<dbReference type="Proteomes" id="UP000823941">
    <property type="component" value="Chromosome 15"/>
</dbReference>
<feature type="domain" description="CCHC-type" evidence="2">
    <location>
        <begin position="232"/>
        <end position="248"/>
    </location>
</feature>
<feature type="region of interest" description="Disordered" evidence="1">
    <location>
        <begin position="309"/>
        <end position="348"/>
    </location>
</feature>
<evidence type="ECO:0000256" key="1">
    <source>
        <dbReference type="SAM" id="MobiDB-lite"/>
    </source>
</evidence>
<dbReference type="InterPro" id="IPR005162">
    <property type="entry name" value="Retrotrans_gag_dom"/>
</dbReference>
<gene>
    <name evidence="3" type="ORF">JYU34_011565</name>
</gene>
<feature type="compositionally biased region" description="Basic and acidic residues" evidence="1">
    <location>
        <begin position="1"/>
        <end position="16"/>
    </location>
</feature>
<feature type="compositionally biased region" description="Acidic residues" evidence="1">
    <location>
        <begin position="17"/>
        <end position="26"/>
    </location>
</feature>
<evidence type="ECO:0000259" key="2">
    <source>
        <dbReference type="SMART" id="SM00343"/>
    </source>
</evidence>
<protein>
    <recommendedName>
        <fullName evidence="2">CCHC-type domain-containing protein</fullName>
    </recommendedName>
</protein>
<feature type="compositionally biased region" description="Basic and acidic residues" evidence="1">
    <location>
        <begin position="309"/>
        <end position="323"/>
    </location>
</feature>
<feature type="domain" description="CCHC-type" evidence="2">
    <location>
        <begin position="287"/>
        <end position="303"/>
    </location>
</feature>
<dbReference type="PANTHER" id="PTHR33223:SF6">
    <property type="entry name" value="CCHC-TYPE DOMAIN-CONTAINING PROTEIN"/>
    <property type="match status" value="1"/>
</dbReference>
<name>A0ABQ7QH96_PLUXY</name>
<dbReference type="PANTHER" id="PTHR33223">
    <property type="entry name" value="CCHC-TYPE DOMAIN-CONTAINING PROTEIN"/>
    <property type="match status" value="1"/>
</dbReference>
<proteinExistence type="predicted"/>
<accession>A0ABQ7QH96</accession>
<sequence length="348" mass="39668">MKSIKSEFQIKTKSEEQSDSESESTESDNSQLSDCHPKMTDKITLNVLTKFIKPYNGDTATLPAFLTNCENAISLASQEQQTFLFKFIISQLEGKAQVACSLKSFEEWSELKTFLKSTFGERKHESHLLIDVQTCKQHPSESISQYVLRFESCLTRLQAETQFTCEDKSELKGRIATTERVALNAFMLGINSNIAFIVRCRNPKNLSEAITHALEEEKLHNLSKISFKPAKECTICHKKGHNNSECYRVKNNQGHRSFHINAPSPSSSRNIPVTQNSNFNSNNNIKSCRYCKNMGHTIDECRKRKYNMQRRENTNYAQRDHNPPRVNSSSINFCDANNESGSNDNNLN</sequence>
<organism evidence="3 4">
    <name type="scientific">Plutella xylostella</name>
    <name type="common">Diamondback moth</name>
    <name type="synonym">Plutella maculipennis</name>
    <dbReference type="NCBI Taxonomy" id="51655"/>
    <lineage>
        <taxon>Eukaryota</taxon>
        <taxon>Metazoa</taxon>
        <taxon>Ecdysozoa</taxon>
        <taxon>Arthropoda</taxon>
        <taxon>Hexapoda</taxon>
        <taxon>Insecta</taxon>
        <taxon>Pterygota</taxon>
        <taxon>Neoptera</taxon>
        <taxon>Endopterygota</taxon>
        <taxon>Lepidoptera</taxon>
        <taxon>Glossata</taxon>
        <taxon>Ditrysia</taxon>
        <taxon>Yponomeutoidea</taxon>
        <taxon>Plutellidae</taxon>
        <taxon>Plutella</taxon>
    </lineage>
</organism>
<reference evidence="3 4" key="1">
    <citation type="submission" date="2021-06" db="EMBL/GenBank/DDBJ databases">
        <title>A haploid diamondback moth (Plutella xylostella L.) genome assembly resolves 31 chromosomes and identifies a diamide resistance mutation.</title>
        <authorList>
            <person name="Ward C.M."/>
            <person name="Perry K.D."/>
            <person name="Baker G."/>
            <person name="Powis K."/>
            <person name="Heckel D.G."/>
            <person name="Baxter S.W."/>
        </authorList>
    </citation>
    <scope>NUCLEOTIDE SEQUENCE [LARGE SCALE GENOMIC DNA]</scope>
    <source>
        <strain evidence="3 4">LV</strain>
        <tissue evidence="3">Single pupa</tissue>
    </source>
</reference>
<dbReference type="EMBL" id="JAHIBW010000015">
    <property type="protein sequence ID" value="KAG7304592.1"/>
    <property type="molecule type" value="Genomic_DNA"/>
</dbReference>
<dbReference type="Gene3D" id="4.10.60.10">
    <property type="entry name" value="Zinc finger, CCHC-type"/>
    <property type="match status" value="1"/>
</dbReference>
<feature type="compositionally biased region" description="Low complexity" evidence="1">
    <location>
        <begin position="337"/>
        <end position="348"/>
    </location>
</feature>
<dbReference type="Pfam" id="PF03732">
    <property type="entry name" value="Retrotrans_gag"/>
    <property type="match status" value="1"/>
</dbReference>
<dbReference type="SMART" id="SM00343">
    <property type="entry name" value="ZnF_C2HC"/>
    <property type="match status" value="2"/>
</dbReference>
<evidence type="ECO:0000313" key="3">
    <source>
        <dbReference type="EMBL" id="KAG7304592.1"/>
    </source>
</evidence>
<feature type="region of interest" description="Disordered" evidence="1">
    <location>
        <begin position="257"/>
        <end position="278"/>
    </location>
</feature>
<feature type="region of interest" description="Disordered" evidence="1">
    <location>
        <begin position="1"/>
        <end position="37"/>
    </location>
</feature>
<keyword evidence="4" id="KW-1185">Reference proteome</keyword>
<comment type="caution">
    <text evidence="3">The sequence shown here is derived from an EMBL/GenBank/DDBJ whole genome shotgun (WGS) entry which is preliminary data.</text>
</comment>
<dbReference type="InterPro" id="IPR036875">
    <property type="entry name" value="Znf_CCHC_sf"/>
</dbReference>
<dbReference type="InterPro" id="IPR001878">
    <property type="entry name" value="Znf_CCHC"/>
</dbReference>
<dbReference type="SUPFAM" id="SSF57756">
    <property type="entry name" value="Retrovirus zinc finger-like domains"/>
    <property type="match status" value="1"/>
</dbReference>
<feature type="compositionally biased region" description="Polar residues" evidence="1">
    <location>
        <begin position="263"/>
        <end position="275"/>
    </location>
</feature>